<dbReference type="Pfam" id="PF08218">
    <property type="entry name" value="Citrate_ly_lig"/>
    <property type="match status" value="1"/>
</dbReference>
<dbReference type="InterPro" id="IPR016181">
    <property type="entry name" value="Acyl_CoA_acyltransferase"/>
</dbReference>
<dbReference type="SMART" id="SM00764">
    <property type="entry name" value="Citrate_ly_lig"/>
    <property type="match status" value="1"/>
</dbReference>
<comment type="catalytic activity">
    <reaction evidence="3">
        <text>holo-[citrate lyase ACP] + acetate + ATP = acetyl-[citrate lyase ACP] + AMP + diphosphate</text>
        <dbReference type="Rhea" id="RHEA:23788"/>
        <dbReference type="Rhea" id="RHEA-COMP:10158"/>
        <dbReference type="Rhea" id="RHEA-COMP:13710"/>
        <dbReference type="ChEBI" id="CHEBI:30089"/>
        <dbReference type="ChEBI" id="CHEBI:30616"/>
        <dbReference type="ChEBI" id="CHEBI:33019"/>
        <dbReference type="ChEBI" id="CHEBI:82683"/>
        <dbReference type="ChEBI" id="CHEBI:137976"/>
        <dbReference type="ChEBI" id="CHEBI:456215"/>
        <dbReference type="EC" id="6.2.1.22"/>
    </reaction>
</comment>
<evidence type="ECO:0000256" key="2">
    <source>
        <dbReference type="ARBA" id="ARBA00022840"/>
    </source>
</evidence>
<dbReference type="Gene3D" id="3.40.630.30">
    <property type="match status" value="1"/>
</dbReference>
<dbReference type="CDD" id="cd02169">
    <property type="entry name" value="Citrate_lyase_ligase"/>
    <property type="match status" value="1"/>
</dbReference>
<dbReference type="InterPro" id="IPR004821">
    <property type="entry name" value="Cyt_trans-like"/>
</dbReference>
<evidence type="ECO:0000313" key="6">
    <source>
        <dbReference type="Proteomes" id="UP001176478"/>
    </source>
</evidence>
<evidence type="ECO:0000256" key="1">
    <source>
        <dbReference type="ARBA" id="ARBA00022741"/>
    </source>
</evidence>
<dbReference type="Proteomes" id="UP001176478">
    <property type="component" value="Unassembled WGS sequence"/>
</dbReference>
<dbReference type="NCBIfam" id="TIGR00124">
    <property type="entry name" value="cit_ly_ligase"/>
    <property type="match status" value="1"/>
</dbReference>
<evidence type="ECO:0000313" key="5">
    <source>
        <dbReference type="EMBL" id="MDO7854886.1"/>
    </source>
</evidence>
<evidence type="ECO:0000259" key="4">
    <source>
        <dbReference type="PROSITE" id="PS51186"/>
    </source>
</evidence>
<keyword evidence="2 3" id="KW-0067">ATP-binding</keyword>
<dbReference type="InterPro" id="IPR013166">
    <property type="entry name" value="Citrate_lyase_ligase_C"/>
</dbReference>
<name>A0ABT9ALF4_9GAMM</name>
<accession>A0ABT9ALF4</accession>
<feature type="domain" description="N-acetyltransferase" evidence="4">
    <location>
        <begin position="1"/>
        <end position="128"/>
    </location>
</feature>
<dbReference type="InterPro" id="IPR005216">
    <property type="entry name" value="Citrate_lyase_ligase"/>
</dbReference>
<reference evidence="5" key="1">
    <citation type="submission" date="2023-07" db="EMBL/GenBank/DDBJ databases">
        <authorList>
            <person name="Yang W."/>
            <person name="Chen J."/>
            <person name="Ji P."/>
            <person name="Hu F."/>
        </authorList>
    </citation>
    <scope>NUCLEOTIDE SEQUENCE</scope>
    <source>
        <strain evidence="5">CRE-138-0111</strain>
    </source>
</reference>
<evidence type="ECO:0000256" key="3">
    <source>
        <dbReference type="PIRNR" id="PIRNR005751"/>
    </source>
</evidence>
<sequence>MFENITFNQVKRHENRKLAEITQFLKENDLELDSSIDVFITITRNEKLIACGGLAKNVIKCVAISDDVRGEGLALKLATELVNLAYENNTTHLFIYTKFQNESLFQQCGFHTIATVPDVMVLMENSCCYLKRYIESLKAQRKDGKKIGAIVMNANPFTLGHRYLIEQAAKACDWLHLFVVKEDTSRFPYKVRLNLIEAGTKGIDNLTIHKGSEYIISRATFPCYFIKDKTVANNCYTEIDIKIFRQYIAPALGITHRFVGSEPFCQVTNQYNQDMRFWLETDAMNYPPIELIEFPRIVINGTAVSASQVRRLLAKKDLAAIKAIVPEATYQYLQEMLANQVTTTINRTESSELAIGEIWRLNTQQ</sequence>
<comment type="function">
    <text evidence="3">Acetylation of prosthetic group (2-(5''-phosphoribosyl)-3'-dephosphocoenzyme-A) of the gamma subunit of citrate lyase.</text>
</comment>
<dbReference type="InterPro" id="IPR000182">
    <property type="entry name" value="GNAT_dom"/>
</dbReference>
<dbReference type="Gene3D" id="3.40.50.620">
    <property type="entry name" value="HUPs"/>
    <property type="match status" value="1"/>
</dbReference>
<gene>
    <name evidence="5" type="primary">citC</name>
    <name evidence="5" type="ORF">Q5E86_00525</name>
</gene>
<reference evidence="5" key="2">
    <citation type="journal article" date="2024" name="Int. J. Antimicrob. Agents">
        <title>Identification of a novel Providencia species showing multi-drug-resistant in three patients with hospital-acquired infection.</title>
        <authorList>
            <person name="Yang W."/>
            <person name="Chen J."/>
            <person name="Yang F."/>
            <person name="Ji P."/>
            <person name="Shen S."/>
            <person name="Yin D."/>
            <person name="Hu F."/>
        </authorList>
    </citation>
    <scope>NUCLEOTIDE SEQUENCE</scope>
    <source>
        <strain evidence="5">CRE-138-0111</strain>
    </source>
</reference>
<dbReference type="EC" id="6.2.1.22" evidence="3"/>
<keyword evidence="1 3" id="KW-0547">Nucleotide-binding</keyword>
<dbReference type="PIRSF" id="PIRSF005751">
    <property type="entry name" value="Acet_citr_lig"/>
    <property type="match status" value="1"/>
</dbReference>
<dbReference type="SUPFAM" id="SSF55729">
    <property type="entry name" value="Acyl-CoA N-acyltransferases (Nat)"/>
    <property type="match status" value="1"/>
</dbReference>
<dbReference type="EMBL" id="JAUQTG010000001">
    <property type="protein sequence ID" value="MDO7854886.1"/>
    <property type="molecule type" value="Genomic_DNA"/>
</dbReference>
<dbReference type="InterPro" id="IPR014729">
    <property type="entry name" value="Rossmann-like_a/b/a_fold"/>
</dbReference>
<comment type="caution">
    <text evidence="5">The sequence shown here is derived from an EMBL/GenBank/DDBJ whole genome shotgun (WGS) entry which is preliminary data.</text>
</comment>
<dbReference type="PANTHER" id="PTHR40599:SF2">
    <property type="entry name" value="[CITRATE [PRO-3S]-LYASE] LIGASE"/>
    <property type="match status" value="1"/>
</dbReference>
<protein>
    <recommendedName>
        <fullName evidence="3">[Citrate [pro-3S]-lyase] ligase</fullName>
        <ecNumber evidence="3">6.2.1.22</ecNumber>
    </recommendedName>
</protein>
<dbReference type="PANTHER" id="PTHR40599">
    <property type="entry name" value="[CITRATE [PRO-3S]-LYASE] LIGASE"/>
    <property type="match status" value="1"/>
</dbReference>
<dbReference type="PROSITE" id="PS51186">
    <property type="entry name" value="GNAT"/>
    <property type="match status" value="1"/>
</dbReference>
<dbReference type="NCBIfam" id="TIGR00125">
    <property type="entry name" value="cyt_tran_rel"/>
    <property type="match status" value="1"/>
</dbReference>
<dbReference type="SUPFAM" id="SSF52374">
    <property type="entry name" value="Nucleotidylyl transferase"/>
    <property type="match status" value="1"/>
</dbReference>
<dbReference type="GO" id="GO:0008771">
    <property type="term" value="F:[citrate (pro-3S)-lyase] ligase activity"/>
    <property type="evidence" value="ECO:0007669"/>
    <property type="project" value="UniProtKB-EC"/>
</dbReference>
<keyword evidence="3 5" id="KW-0436">Ligase</keyword>
<organism evidence="5 6">
    <name type="scientific">Providencia huashanensis</name>
    <dbReference type="NCBI Taxonomy" id="3037798"/>
    <lineage>
        <taxon>Bacteria</taxon>
        <taxon>Pseudomonadati</taxon>
        <taxon>Pseudomonadota</taxon>
        <taxon>Gammaproteobacteria</taxon>
        <taxon>Enterobacterales</taxon>
        <taxon>Morganellaceae</taxon>
        <taxon>Providencia</taxon>
    </lineage>
</organism>
<proteinExistence type="predicted"/>
<keyword evidence="6" id="KW-1185">Reference proteome</keyword>